<comment type="subcellular location">
    <subcellularLocation>
        <location evidence="1">Cell membrane</location>
        <topology evidence="1">Multi-pass membrane protein</topology>
    </subcellularLocation>
</comment>
<dbReference type="Gene3D" id="1.10.287.3610">
    <property type="match status" value="1"/>
</dbReference>
<keyword evidence="8 20" id="KW-0418">Kinase</keyword>
<dbReference type="GO" id="GO:0008654">
    <property type="term" value="P:phospholipid biosynthetic process"/>
    <property type="evidence" value="ECO:0007669"/>
    <property type="project" value="UniProtKB-KW"/>
</dbReference>
<evidence type="ECO:0000256" key="15">
    <source>
        <dbReference type="PIRSR" id="PIRSR600829-1"/>
    </source>
</evidence>
<feature type="binding site" evidence="17">
    <location>
        <begin position="94"/>
        <end position="95"/>
    </location>
    <ligand>
        <name>ATP</name>
        <dbReference type="ChEBI" id="CHEBI:30616"/>
    </ligand>
</feature>
<dbReference type="InterPro" id="IPR036945">
    <property type="entry name" value="DAGK_sf"/>
</dbReference>
<comment type="similarity">
    <text evidence="2">Belongs to the bacterial diacylglycerol kinase family.</text>
</comment>
<accession>A0A0U9H9Y2</accession>
<feature type="binding site" evidence="18">
    <location>
        <position position="28"/>
    </location>
    <ligand>
        <name>a divalent metal cation</name>
        <dbReference type="ChEBI" id="CHEBI:60240"/>
    </ligand>
</feature>
<evidence type="ECO:0000256" key="5">
    <source>
        <dbReference type="ARBA" id="ARBA00022679"/>
    </source>
</evidence>
<proteinExistence type="inferred from homology"/>
<feature type="transmembrane region" description="Helical" evidence="19">
    <location>
        <begin position="31"/>
        <end position="49"/>
    </location>
</feature>
<dbReference type="PANTHER" id="PTHR34299">
    <property type="entry name" value="DIACYLGLYCEROL KINASE"/>
    <property type="match status" value="1"/>
</dbReference>
<feature type="transmembrane region" description="Helical" evidence="19">
    <location>
        <begin position="96"/>
        <end position="117"/>
    </location>
</feature>
<evidence type="ECO:0000256" key="17">
    <source>
        <dbReference type="PIRSR" id="PIRSR600829-3"/>
    </source>
</evidence>
<feature type="binding site" evidence="17">
    <location>
        <position position="28"/>
    </location>
    <ligand>
        <name>ATP</name>
        <dbReference type="ChEBI" id="CHEBI:30616"/>
    </ligand>
</feature>
<feature type="binding site" evidence="17">
    <location>
        <position position="16"/>
    </location>
    <ligand>
        <name>ATP</name>
        <dbReference type="ChEBI" id="CHEBI:30616"/>
    </ligand>
</feature>
<evidence type="ECO:0000313" key="20">
    <source>
        <dbReference type="EMBL" id="GAQ19311.1"/>
    </source>
</evidence>
<sequence>MHLVLKDNQKSIGFKYAWNGIISVVRSERNFRIHLLVAIIAITAGLVMQLNQIEWLFIVVAIGSVLVTECVNSAIEKMLDYLNPEIHPKAKIVKDMSAGAVLLCAIMAVVIGLIVFIPKIVGI</sequence>
<evidence type="ECO:0000256" key="10">
    <source>
        <dbReference type="ARBA" id="ARBA00022989"/>
    </source>
</evidence>
<keyword evidence="13" id="KW-0594">Phospholipid biosynthesis</keyword>
<gene>
    <name evidence="20" type="ORF">OPHB3_3278</name>
</gene>
<keyword evidence="9 17" id="KW-0067">ATP-binding</keyword>
<keyword evidence="14" id="KW-1208">Phospholipid metabolism</keyword>
<reference evidence="20 21" key="2">
    <citation type="journal article" date="2016" name="Genome Announc.">
        <title>Draft Genome Sequence of Oceanobacillus picturae Heshi-B3, Isolated from Fermented Rice Bran in a Traditional Japanese Seafood Dish.</title>
        <authorList>
            <person name="Akuzawa S."/>
            <person name="Nagaoka J."/>
            <person name="Kanekatsu M."/>
            <person name="Kanesaki Y."/>
            <person name="Suzuki T."/>
        </authorList>
    </citation>
    <scope>NUCLEOTIDE SEQUENCE [LARGE SCALE GENOMIC DNA]</scope>
    <source>
        <strain evidence="20 21">Heshi-B3</strain>
    </source>
</reference>
<evidence type="ECO:0000256" key="11">
    <source>
        <dbReference type="ARBA" id="ARBA00023098"/>
    </source>
</evidence>
<evidence type="ECO:0000256" key="1">
    <source>
        <dbReference type="ARBA" id="ARBA00004651"/>
    </source>
</evidence>
<keyword evidence="10 19" id="KW-1133">Transmembrane helix</keyword>
<evidence type="ECO:0000256" key="7">
    <source>
        <dbReference type="ARBA" id="ARBA00022741"/>
    </source>
</evidence>
<feature type="active site" description="Proton acceptor" evidence="15">
    <location>
        <position position="69"/>
    </location>
</feature>
<dbReference type="AlphaFoldDB" id="A0A0U9H9Y2"/>
<evidence type="ECO:0000256" key="2">
    <source>
        <dbReference type="ARBA" id="ARBA00005967"/>
    </source>
</evidence>
<evidence type="ECO:0000313" key="21">
    <source>
        <dbReference type="Proteomes" id="UP000052946"/>
    </source>
</evidence>
<evidence type="ECO:0000256" key="8">
    <source>
        <dbReference type="ARBA" id="ARBA00022777"/>
    </source>
</evidence>
<dbReference type="GO" id="GO:0005886">
    <property type="term" value="C:plasma membrane"/>
    <property type="evidence" value="ECO:0007669"/>
    <property type="project" value="UniProtKB-SubCell"/>
</dbReference>
<keyword evidence="7 17" id="KW-0547">Nucleotide-binding</keyword>
<dbReference type="InterPro" id="IPR000829">
    <property type="entry name" value="DAGK"/>
</dbReference>
<keyword evidence="12 19" id="KW-0472">Membrane</keyword>
<evidence type="ECO:0000256" key="12">
    <source>
        <dbReference type="ARBA" id="ARBA00023136"/>
    </source>
</evidence>
<evidence type="ECO:0000256" key="14">
    <source>
        <dbReference type="ARBA" id="ARBA00023264"/>
    </source>
</evidence>
<keyword evidence="3" id="KW-1003">Cell membrane</keyword>
<feature type="binding site" evidence="18">
    <location>
        <position position="76"/>
    </location>
    <ligand>
        <name>a divalent metal cation</name>
        <dbReference type="ChEBI" id="CHEBI:60240"/>
    </ligand>
</feature>
<keyword evidence="18" id="KW-0479">Metal-binding</keyword>
<dbReference type="Proteomes" id="UP000052946">
    <property type="component" value="Unassembled WGS sequence"/>
</dbReference>
<evidence type="ECO:0000256" key="6">
    <source>
        <dbReference type="ARBA" id="ARBA00022692"/>
    </source>
</evidence>
<feature type="transmembrane region" description="Helical" evidence="19">
    <location>
        <begin position="55"/>
        <end position="75"/>
    </location>
</feature>
<dbReference type="GO" id="GO:0005524">
    <property type="term" value="F:ATP binding"/>
    <property type="evidence" value="ECO:0007669"/>
    <property type="project" value="UniProtKB-KW"/>
</dbReference>
<comment type="cofactor">
    <cofactor evidence="18">
        <name>Mg(2+)</name>
        <dbReference type="ChEBI" id="CHEBI:18420"/>
    </cofactor>
    <text evidence="18">Mn(2+), Zn(2+), Cd(2+) and Co(2+) support activity to lesser extents.</text>
</comment>
<keyword evidence="5" id="KW-0808">Transferase</keyword>
<evidence type="ECO:0000256" key="4">
    <source>
        <dbReference type="ARBA" id="ARBA00022516"/>
    </source>
</evidence>
<dbReference type="PANTHER" id="PTHR34299:SF1">
    <property type="entry name" value="DIACYLGLYCEROL KINASE"/>
    <property type="match status" value="1"/>
</dbReference>
<evidence type="ECO:0000256" key="18">
    <source>
        <dbReference type="PIRSR" id="PIRSR600829-4"/>
    </source>
</evidence>
<protein>
    <submittedName>
        <fullName evidence="20">Undecaprenol kinase</fullName>
    </submittedName>
</protein>
<evidence type="ECO:0000256" key="13">
    <source>
        <dbReference type="ARBA" id="ARBA00023209"/>
    </source>
</evidence>
<feature type="binding site" evidence="17">
    <location>
        <begin position="85"/>
        <end position="87"/>
    </location>
    <ligand>
        <name>ATP</name>
        <dbReference type="ChEBI" id="CHEBI:30616"/>
    </ligand>
</feature>
<keyword evidence="4" id="KW-0444">Lipid biosynthesis</keyword>
<keyword evidence="18" id="KW-0460">Magnesium</keyword>
<dbReference type="Pfam" id="PF01219">
    <property type="entry name" value="DAGK_prokar"/>
    <property type="match status" value="1"/>
</dbReference>
<dbReference type="OrthoDB" id="9789934at2"/>
<evidence type="ECO:0000256" key="19">
    <source>
        <dbReference type="SAM" id="Phobius"/>
    </source>
</evidence>
<dbReference type="InterPro" id="IPR033717">
    <property type="entry name" value="UDPK"/>
</dbReference>
<evidence type="ECO:0000256" key="16">
    <source>
        <dbReference type="PIRSR" id="PIRSR600829-2"/>
    </source>
</evidence>
<name>A0A0U9H9Y2_9BACI</name>
<organism evidence="20 21">
    <name type="scientific">Oceanobacillus picturae</name>
    <dbReference type="NCBI Taxonomy" id="171693"/>
    <lineage>
        <taxon>Bacteria</taxon>
        <taxon>Bacillati</taxon>
        <taxon>Bacillota</taxon>
        <taxon>Bacilli</taxon>
        <taxon>Bacillales</taxon>
        <taxon>Bacillaceae</taxon>
        <taxon>Oceanobacillus</taxon>
    </lineage>
</organism>
<dbReference type="EMBL" id="BBXV01000043">
    <property type="protein sequence ID" value="GAQ19311.1"/>
    <property type="molecule type" value="Genomic_DNA"/>
</dbReference>
<dbReference type="CDD" id="cd14265">
    <property type="entry name" value="UDPK_IM_like"/>
    <property type="match status" value="1"/>
</dbReference>
<keyword evidence="6 19" id="KW-0812">Transmembrane</keyword>
<feature type="binding site" evidence="16">
    <location>
        <position position="69"/>
    </location>
    <ligand>
        <name>substrate</name>
    </ligand>
</feature>
<reference evidence="21" key="1">
    <citation type="submission" date="2015-07" db="EMBL/GenBank/DDBJ databases">
        <title>Draft Genome Sequence of Oceanobacillus picturae Heshi-B3 that Was Isolated from Fermented Rice Bran with Aging Salted Mackerel, Which Was Named Heshiko as Traditional Fermented Seafood in Japan.</title>
        <authorList>
            <person name="Akuzawa S."/>
            <person name="Nakagawa J."/>
            <person name="Kanekatsu T."/>
            <person name="Kanesaki Y."/>
            <person name="Suzuki T."/>
        </authorList>
    </citation>
    <scope>NUCLEOTIDE SEQUENCE [LARGE SCALE GENOMIC DNA]</scope>
    <source>
        <strain evidence="21">Heshi-B3</strain>
    </source>
</reference>
<feature type="binding site" evidence="17">
    <location>
        <position position="76"/>
    </location>
    <ligand>
        <name>ATP</name>
        <dbReference type="ChEBI" id="CHEBI:30616"/>
    </ligand>
</feature>
<keyword evidence="11" id="KW-0443">Lipid metabolism</keyword>
<comment type="caution">
    <text evidence="20">The sequence shown here is derived from an EMBL/GenBank/DDBJ whole genome shotgun (WGS) entry which is preliminary data.</text>
</comment>
<evidence type="ECO:0000256" key="9">
    <source>
        <dbReference type="ARBA" id="ARBA00022840"/>
    </source>
</evidence>
<dbReference type="GO" id="GO:0016301">
    <property type="term" value="F:kinase activity"/>
    <property type="evidence" value="ECO:0007669"/>
    <property type="project" value="UniProtKB-KW"/>
</dbReference>
<evidence type="ECO:0000256" key="3">
    <source>
        <dbReference type="ARBA" id="ARBA00022475"/>
    </source>
</evidence>
<dbReference type="GO" id="GO:0046872">
    <property type="term" value="F:metal ion binding"/>
    <property type="evidence" value="ECO:0007669"/>
    <property type="project" value="UniProtKB-KW"/>
</dbReference>